<sequence>MLWVAAKLSADLSNSQLCLIQDGMDQAKVRIPRWGYGRISKSCEKLYRPAMHLVANWAHGWRLTIHLSCEDMKKDSVTSIEVLCKSLCGILDGCGSMPLGIYLQHDNTYREAKNRYMLNFLLMLQLLGAARVVAMGFLRVSHSHEDVDQAFGQIARLLAGKTLMSDQEMLTLLNDCFMSAADPGETSGRLRGANADAVKLDQAALWKNFVGQTGLSFKGLRHVHFFKFTLRKDLGTSVLDNILNLEEYGRGHVPHENDVFLVTKRWLADSEVLRATVVVPASVASQIRTGFHPPAGIAERRAIAENVRKNLAKRVPILKRSGELTASGAEYLTRWSTATLNHEQRRKVDEDVVQEILFASEDEGGCRGEQCSDTNELLLESDVEEAVAAPSAQQSQPDEKLSALVVGAFVEDFVHNQVFADLRDLLAKNLGHVNSTLRVGSLFSGWGVLEMVCQDLQKCWNSVQPSGSSLEVQLKFMAELCPRKQKYLSSRFPHAHLFCDVSDMGKKFARTANGCSEAVDLLVGGFPCVSLSMLTTTPGSVLDPDCSSGKGYLGLEKYVRFDLIEKRFSSLGYLVSGAIYNAADFGVPQQRRRAWLLCVLKSEIACDAAKLEADVNRFQRKNVPLSSCLNLKDWPSVNSMKGKGGKGGNKWEDSFAEQCKIFGKETHDMFLDCVYFLELE</sequence>
<organism evidence="5 6">
    <name type="scientific">Durusdinium trenchii</name>
    <dbReference type="NCBI Taxonomy" id="1381693"/>
    <lineage>
        <taxon>Eukaryota</taxon>
        <taxon>Sar</taxon>
        <taxon>Alveolata</taxon>
        <taxon>Dinophyceae</taxon>
        <taxon>Suessiales</taxon>
        <taxon>Symbiodiniaceae</taxon>
        <taxon>Durusdinium</taxon>
    </lineage>
</organism>
<dbReference type="PANTHER" id="PTHR33153">
    <property type="entry name" value="MYND-TYPE DOMAIN-CONTAINING PROTEIN"/>
    <property type="match status" value="1"/>
</dbReference>
<keyword evidence="3" id="KW-0949">S-adenosyl-L-methionine</keyword>
<evidence type="ECO:0000256" key="1">
    <source>
        <dbReference type="ARBA" id="ARBA00022603"/>
    </source>
</evidence>
<keyword evidence="2" id="KW-0808">Transferase</keyword>
<evidence type="ECO:0000259" key="4">
    <source>
        <dbReference type="Pfam" id="PF25273"/>
    </source>
</evidence>
<dbReference type="InterPro" id="IPR057191">
    <property type="entry name" value="DUF7869"/>
</dbReference>
<dbReference type="PANTHER" id="PTHR33153:SF3">
    <property type="entry name" value="TRAFFICKING PROTEIN PARTICLE COMPLEX SUBUNIT 11 DOMAIN-CONTAINING PROTEIN"/>
    <property type="match status" value="1"/>
</dbReference>
<protein>
    <recommendedName>
        <fullName evidence="4">DUF7869 domain-containing protein</fullName>
    </recommendedName>
</protein>
<proteinExistence type="predicted"/>
<dbReference type="PROSITE" id="PS00094">
    <property type="entry name" value="C5_MTASE_1"/>
    <property type="match status" value="1"/>
</dbReference>
<feature type="domain" description="DUF7869" evidence="4">
    <location>
        <begin position="50"/>
        <end position="233"/>
    </location>
</feature>
<dbReference type="Proteomes" id="UP001642484">
    <property type="component" value="Unassembled WGS sequence"/>
</dbReference>
<dbReference type="SUPFAM" id="SSF53335">
    <property type="entry name" value="S-adenosyl-L-methionine-dependent methyltransferases"/>
    <property type="match status" value="1"/>
</dbReference>
<gene>
    <name evidence="5" type="ORF">CCMP2556_LOCUS39929</name>
</gene>
<dbReference type="Gene3D" id="3.40.50.150">
    <property type="entry name" value="Vaccinia Virus protein VP39"/>
    <property type="match status" value="2"/>
</dbReference>
<dbReference type="Pfam" id="PF25273">
    <property type="entry name" value="DUF7869"/>
    <property type="match status" value="1"/>
</dbReference>
<name>A0ABP0Q044_9DINO</name>
<dbReference type="InterPro" id="IPR001525">
    <property type="entry name" value="C5_MeTfrase"/>
</dbReference>
<reference evidence="5 6" key="1">
    <citation type="submission" date="2024-02" db="EMBL/GenBank/DDBJ databases">
        <authorList>
            <person name="Chen Y."/>
            <person name="Shah S."/>
            <person name="Dougan E. K."/>
            <person name="Thang M."/>
            <person name="Chan C."/>
        </authorList>
    </citation>
    <scope>NUCLEOTIDE SEQUENCE [LARGE SCALE GENOMIC DNA]</scope>
</reference>
<comment type="caution">
    <text evidence="5">The sequence shown here is derived from an EMBL/GenBank/DDBJ whole genome shotgun (WGS) entry which is preliminary data.</text>
</comment>
<evidence type="ECO:0000256" key="3">
    <source>
        <dbReference type="ARBA" id="ARBA00022691"/>
    </source>
</evidence>
<dbReference type="InterPro" id="IPR018117">
    <property type="entry name" value="C5_DNA_meth_AS"/>
</dbReference>
<keyword evidence="6" id="KW-1185">Reference proteome</keyword>
<evidence type="ECO:0000313" key="5">
    <source>
        <dbReference type="EMBL" id="CAK9081640.1"/>
    </source>
</evidence>
<dbReference type="InterPro" id="IPR029063">
    <property type="entry name" value="SAM-dependent_MTases_sf"/>
</dbReference>
<accession>A0ABP0Q044</accession>
<evidence type="ECO:0000313" key="6">
    <source>
        <dbReference type="Proteomes" id="UP001642484"/>
    </source>
</evidence>
<keyword evidence="1" id="KW-0489">Methyltransferase</keyword>
<dbReference type="EMBL" id="CAXAMN010023862">
    <property type="protein sequence ID" value="CAK9081640.1"/>
    <property type="molecule type" value="Genomic_DNA"/>
</dbReference>
<dbReference type="Pfam" id="PF00145">
    <property type="entry name" value="DNA_methylase"/>
    <property type="match status" value="1"/>
</dbReference>
<evidence type="ECO:0000256" key="2">
    <source>
        <dbReference type="ARBA" id="ARBA00022679"/>
    </source>
</evidence>